<dbReference type="EMBL" id="CP021425">
    <property type="protein sequence ID" value="ARU56813.1"/>
    <property type="molecule type" value="Genomic_DNA"/>
</dbReference>
<dbReference type="CDD" id="cd18773">
    <property type="entry name" value="PDC1_HK_sensor"/>
    <property type="match status" value="1"/>
</dbReference>
<dbReference type="PROSITE" id="PS50894">
    <property type="entry name" value="HPT"/>
    <property type="match status" value="1"/>
</dbReference>
<evidence type="ECO:0000256" key="7">
    <source>
        <dbReference type="ARBA" id="ARBA00022692"/>
    </source>
</evidence>
<dbReference type="GO" id="GO:0006355">
    <property type="term" value="P:regulation of DNA-templated transcription"/>
    <property type="evidence" value="ECO:0007669"/>
    <property type="project" value="InterPro"/>
</dbReference>
<evidence type="ECO:0000259" key="19">
    <source>
        <dbReference type="PROSITE" id="PS50109"/>
    </source>
</evidence>
<dbReference type="Gene3D" id="1.10.287.130">
    <property type="match status" value="1"/>
</dbReference>
<evidence type="ECO:0000256" key="1">
    <source>
        <dbReference type="ARBA" id="ARBA00000085"/>
    </source>
</evidence>
<dbReference type="InterPro" id="IPR036890">
    <property type="entry name" value="HATPase_C_sf"/>
</dbReference>
<feature type="coiled-coil region" evidence="16">
    <location>
        <begin position="477"/>
        <end position="515"/>
    </location>
</feature>
<comment type="subcellular location">
    <subcellularLocation>
        <location evidence="2">Cell membrane</location>
        <topology evidence="2">Multi-pass membrane protein</topology>
    </subcellularLocation>
</comment>
<reference evidence="24 25" key="1">
    <citation type="submission" date="2017-05" db="EMBL/GenBank/DDBJ databases">
        <title>Genomic insights into alkan degradation activity of Oleiphilus messinensis.</title>
        <authorList>
            <person name="Kozyavkin S.A."/>
            <person name="Slesarev A.I."/>
            <person name="Golyshin P.N."/>
            <person name="Korzhenkov A."/>
            <person name="Golyshina O.N."/>
            <person name="Toshchakov S.V."/>
        </authorList>
    </citation>
    <scope>NUCLEOTIDE SEQUENCE [LARGE SCALE GENOMIC DNA]</scope>
    <source>
        <strain evidence="24 25">ME102</strain>
    </source>
</reference>
<evidence type="ECO:0000256" key="5">
    <source>
        <dbReference type="ARBA" id="ARBA00022553"/>
    </source>
</evidence>
<evidence type="ECO:0000256" key="10">
    <source>
        <dbReference type="ARBA" id="ARBA00022840"/>
    </source>
</evidence>
<dbReference type="Pfam" id="PF00989">
    <property type="entry name" value="PAS"/>
    <property type="match status" value="1"/>
</dbReference>
<keyword evidence="7 18" id="KW-0812">Transmembrane</keyword>
<dbReference type="InterPro" id="IPR001789">
    <property type="entry name" value="Sig_transdc_resp-reg_receiver"/>
</dbReference>
<accession>A0A1Y0IBQ9</accession>
<dbReference type="InterPro" id="IPR011006">
    <property type="entry name" value="CheY-like_superfamily"/>
</dbReference>
<dbReference type="Pfam" id="PF00512">
    <property type="entry name" value="HisKA"/>
    <property type="match status" value="1"/>
</dbReference>
<keyword evidence="4" id="KW-1003">Cell membrane</keyword>
<dbReference type="CDD" id="cd17546">
    <property type="entry name" value="REC_hyHK_CKI1_RcsC-like"/>
    <property type="match status" value="1"/>
</dbReference>
<dbReference type="NCBIfam" id="TIGR00229">
    <property type="entry name" value="sensory_box"/>
    <property type="match status" value="1"/>
</dbReference>
<evidence type="ECO:0000256" key="4">
    <source>
        <dbReference type="ARBA" id="ARBA00022475"/>
    </source>
</evidence>
<evidence type="ECO:0000313" key="24">
    <source>
        <dbReference type="EMBL" id="ARU56813.1"/>
    </source>
</evidence>
<keyword evidence="11 18" id="KW-1133">Transmembrane helix</keyword>
<dbReference type="Pfam" id="PF00072">
    <property type="entry name" value="Response_reg"/>
    <property type="match status" value="1"/>
</dbReference>
<feature type="compositionally biased region" description="Polar residues" evidence="17">
    <location>
        <begin position="1047"/>
        <end position="1064"/>
    </location>
</feature>
<dbReference type="KEGG" id="ome:OLMES_2763"/>
<evidence type="ECO:0000256" key="16">
    <source>
        <dbReference type="SAM" id="Coils"/>
    </source>
</evidence>
<dbReference type="SMART" id="SM00091">
    <property type="entry name" value="PAS"/>
    <property type="match status" value="1"/>
</dbReference>
<organism evidence="24 25">
    <name type="scientific">Oleiphilus messinensis</name>
    <dbReference type="NCBI Taxonomy" id="141451"/>
    <lineage>
        <taxon>Bacteria</taxon>
        <taxon>Pseudomonadati</taxon>
        <taxon>Pseudomonadota</taxon>
        <taxon>Gammaproteobacteria</taxon>
        <taxon>Oceanospirillales</taxon>
        <taxon>Oleiphilaceae</taxon>
        <taxon>Oleiphilus</taxon>
    </lineage>
</organism>
<feature type="compositionally biased region" description="Low complexity" evidence="17">
    <location>
        <begin position="1065"/>
        <end position="1081"/>
    </location>
</feature>
<feature type="modified residue" description="4-aspartylphosphate" evidence="15">
    <location>
        <position position="971"/>
    </location>
</feature>
<dbReference type="InterPro" id="IPR001610">
    <property type="entry name" value="PAC"/>
</dbReference>
<evidence type="ECO:0000256" key="12">
    <source>
        <dbReference type="ARBA" id="ARBA00023012"/>
    </source>
</evidence>
<evidence type="ECO:0000313" key="25">
    <source>
        <dbReference type="Proteomes" id="UP000196027"/>
    </source>
</evidence>
<keyword evidence="16" id="KW-0175">Coiled coil</keyword>
<dbReference type="CDD" id="cd00082">
    <property type="entry name" value="HisKA"/>
    <property type="match status" value="1"/>
</dbReference>
<evidence type="ECO:0000256" key="6">
    <source>
        <dbReference type="ARBA" id="ARBA00022679"/>
    </source>
</evidence>
<dbReference type="InterPro" id="IPR004358">
    <property type="entry name" value="Sig_transdc_His_kin-like_C"/>
</dbReference>
<feature type="transmembrane region" description="Helical" evidence="18">
    <location>
        <begin position="334"/>
        <end position="354"/>
    </location>
</feature>
<dbReference type="EC" id="2.7.13.3" evidence="3"/>
<evidence type="ECO:0000259" key="23">
    <source>
        <dbReference type="PROSITE" id="PS50894"/>
    </source>
</evidence>
<dbReference type="Gene3D" id="3.30.450.20">
    <property type="entry name" value="PAS domain"/>
    <property type="match status" value="2"/>
</dbReference>
<dbReference type="PROSITE" id="PS50110">
    <property type="entry name" value="RESPONSE_REGULATORY"/>
    <property type="match status" value="1"/>
</dbReference>
<dbReference type="SUPFAM" id="SSF103190">
    <property type="entry name" value="Sensory domain-like"/>
    <property type="match status" value="1"/>
</dbReference>
<dbReference type="InterPro" id="IPR008207">
    <property type="entry name" value="Sig_transdc_His_kin_Hpt_dom"/>
</dbReference>
<evidence type="ECO:0000259" key="22">
    <source>
        <dbReference type="PROSITE" id="PS50113"/>
    </source>
</evidence>
<feature type="domain" description="Histidine kinase" evidence="19">
    <location>
        <begin position="529"/>
        <end position="750"/>
    </location>
</feature>
<keyword evidence="5 15" id="KW-0597">Phosphoprotein</keyword>
<dbReference type="AlphaFoldDB" id="A0A1Y0IBQ9"/>
<dbReference type="InterPro" id="IPR036641">
    <property type="entry name" value="HPT_dom_sf"/>
</dbReference>
<dbReference type="SUPFAM" id="SSF47384">
    <property type="entry name" value="Homodimeric domain of signal transducing histidine kinase"/>
    <property type="match status" value="1"/>
</dbReference>
<dbReference type="Pfam" id="PF02518">
    <property type="entry name" value="HATPase_c"/>
    <property type="match status" value="1"/>
</dbReference>
<dbReference type="GO" id="GO:0005886">
    <property type="term" value="C:plasma membrane"/>
    <property type="evidence" value="ECO:0007669"/>
    <property type="project" value="UniProtKB-SubCell"/>
</dbReference>
<evidence type="ECO:0000256" key="13">
    <source>
        <dbReference type="ARBA" id="ARBA00023136"/>
    </source>
</evidence>
<dbReference type="OrthoDB" id="6110612at2"/>
<dbReference type="InterPro" id="IPR003594">
    <property type="entry name" value="HATPase_dom"/>
</dbReference>
<dbReference type="PROSITE" id="PS50113">
    <property type="entry name" value="PAC"/>
    <property type="match status" value="1"/>
</dbReference>
<dbReference type="InterPro" id="IPR036097">
    <property type="entry name" value="HisK_dim/P_sf"/>
</dbReference>
<dbReference type="Gene3D" id="3.40.50.2300">
    <property type="match status" value="1"/>
</dbReference>
<dbReference type="SUPFAM" id="SSF47226">
    <property type="entry name" value="Histidine-containing phosphotransfer domain, HPT domain"/>
    <property type="match status" value="1"/>
</dbReference>
<dbReference type="PANTHER" id="PTHR45339">
    <property type="entry name" value="HYBRID SIGNAL TRANSDUCTION HISTIDINE KINASE J"/>
    <property type="match status" value="1"/>
</dbReference>
<feature type="domain" description="PAS" evidence="21">
    <location>
        <begin position="367"/>
        <end position="438"/>
    </location>
</feature>
<evidence type="ECO:0000256" key="2">
    <source>
        <dbReference type="ARBA" id="ARBA00004651"/>
    </source>
</evidence>
<evidence type="ECO:0000259" key="20">
    <source>
        <dbReference type="PROSITE" id="PS50110"/>
    </source>
</evidence>
<evidence type="ECO:0000256" key="18">
    <source>
        <dbReference type="SAM" id="Phobius"/>
    </source>
</evidence>
<keyword evidence="9 24" id="KW-0418">Kinase</keyword>
<dbReference type="SUPFAM" id="SSF55874">
    <property type="entry name" value="ATPase domain of HSP90 chaperone/DNA topoisomerase II/histidine kinase"/>
    <property type="match status" value="1"/>
</dbReference>
<feature type="domain" description="Response regulatory" evidence="20">
    <location>
        <begin position="918"/>
        <end position="1041"/>
    </location>
</feature>
<dbReference type="InterPro" id="IPR000700">
    <property type="entry name" value="PAS-assoc_C"/>
</dbReference>
<protein>
    <recommendedName>
        <fullName evidence="3">histidine kinase</fullName>
        <ecNumber evidence="3">2.7.13.3</ecNumber>
    </recommendedName>
</protein>
<dbReference type="Gene3D" id="1.20.120.160">
    <property type="entry name" value="HPT domain"/>
    <property type="match status" value="1"/>
</dbReference>
<proteinExistence type="predicted"/>
<dbReference type="InterPro" id="IPR035965">
    <property type="entry name" value="PAS-like_dom_sf"/>
</dbReference>
<gene>
    <name evidence="24" type="ORF">OLMES_2763</name>
</gene>
<evidence type="ECO:0000256" key="9">
    <source>
        <dbReference type="ARBA" id="ARBA00022777"/>
    </source>
</evidence>
<keyword evidence="12" id="KW-0902">Two-component regulatory system</keyword>
<dbReference type="SMART" id="SM00086">
    <property type="entry name" value="PAC"/>
    <property type="match status" value="1"/>
</dbReference>
<dbReference type="Gene3D" id="3.30.565.10">
    <property type="entry name" value="Histidine kinase-like ATPase, C-terminal domain"/>
    <property type="match status" value="1"/>
</dbReference>
<dbReference type="SMART" id="SM00387">
    <property type="entry name" value="HATPase_c"/>
    <property type="match status" value="1"/>
</dbReference>
<dbReference type="InterPro" id="IPR029151">
    <property type="entry name" value="Sensor-like_sf"/>
</dbReference>
<dbReference type="InterPro" id="IPR000014">
    <property type="entry name" value="PAS"/>
</dbReference>
<feature type="modified residue" description="Phosphohistidine" evidence="14">
    <location>
        <position position="1154"/>
    </location>
</feature>
<evidence type="ECO:0000256" key="17">
    <source>
        <dbReference type="SAM" id="MobiDB-lite"/>
    </source>
</evidence>
<dbReference type="InterPro" id="IPR005467">
    <property type="entry name" value="His_kinase_dom"/>
</dbReference>
<keyword evidence="8" id="KW-0547">Nucleotide-binding</keyword>
<dbReference type="PRINTS" id="PR00344">
    <property type="entry name" value="BCTRLSENSOR"/>
</dbReference>
<evidence type="ECO:0000256" key="14">
    <source>
        <dbReference type="PROSITE-ProRule" id="PRU00110"/>
    </source>
</evidence>
<dbReference type="PANTHER" id="PTHR45339:SF1">
    <property type="entry name" value="HYBRID SIGNAL TRANSDUCTION HISTIDINE KINASE J"/>
    <property type="match status" value="1"/>
</dbReference>
<dbReference type="Proteomes" id="UP000196027">
    <property type="component" value="Chromosome"/>
</dbReference>
<dbReference type="PROSITE" id="PS50112">
    <property type="entry name" value="PAS"/>
    <property type="match status" value="1"/>
</dbReference>
<feature type="transmembrane region" description="Helical" evidence="18">
    <location>
        <begin position="12"/>
        <end position="32"/>
    </location>
</feature>
<keyword evidence="6 24" id="KW-0808">Transferase</keyword>
<comment type="catalytic activity">
    <reaction evidence="1">
        <text>ATP + protein L-histidine = ADP + protein N-phospho-L-histidine.</text>
        <dbReference type="EC" id="2.7.13.3"/>
    </reaction>
</comment>
<evidence type="ECO:0000256" key="11">
    <source>
        <dbReference type="ARBA" id="ARBA00022989"/>
    </source>
</evidence>
<dbReference type="InterPro" id="IPR003661">
    <property type="entry name" value="HisK_dim/P_dom"/>
</dbReference>
<dbReference type="PROSITE" id="PS50109">
    <property type="entry name" value="HIS_KIN"/>
    <property type="match status" value="1"/>
</dbReference>
<dbReference type="GO" id="GO:0005524">
    <property type="term" value="F:ATP binding"/>
    <property type="evidence" value="ECO:0007669"/>
    <property type="project" value="UniProtKB-KW"/>
</dbReference>
<dbReference type="SMART" id="SM00448">
    <property type="entry name" value="REC"/>
    <property type="match status" value="1"/>
</dbReference>
<dbReference type="InterPro" id="IPR013767">
    <property type="entry name" value="PAS_fold"/>
</dbReference>
<keyword evidence="10" id="KW-0067">ATP-binding</keyword>
<evidence type="ECO:0000256" key="3">
    <source>
        <dbReference type="ARBA" id="ARBA00012438"/>
    </source>
</evidence>
<name>A0A1Y0IBQ9_9GAMM</name>
<dbReference type="FunFam" id="1.10.287.130:FF:000004">
    <property type="entry name" value="Ethylene receptor 1"/>
    <property type="match status" value="1"/>
</dbReference>
<evidence type="ECO:0000256" key="8">
    <source>
        <dbReference type="ARBA" id="ARBA00022741"/>
    </source>
</evidence>
<dbReference type="Pfam" id="PF21623">
    <property type="entry name" value="HK_sensor_dom_bact"/>
    <property type="match status" value="1"/>
</dbReference>
<feature type="domain" description="HPt" evidence="23">
    <location>
        <begin position="1115"/>
        <end position="1215"/>
    </location>
</feature>
<dbReference type="SUPFAM" id="SSF52172">
    <property type="entry name" value="CheY-like"/>
    <property type="match status" value="1"/>
</dbReference>
<sequence>MTVKSNNLKRWSLLLFIIGATSLLLALGFYAVQSYTRDQVMAEYADNIKRQLTTKARAFNEHLVLNQQRIRFLYSTPPIDGIVRASQNNGIDPLDGTTLKLWKSRLERIFAGYIQNNPDIAQLRYIGVADNGLELVRVNRQQGGIEVATQGRLQKKGDSDYFQEAITRPPGNVYISNINLNREFGRIEYPQWPTMRIALPVYDEQQAIFGVLVINLKAEGLLQTLSSFKQKDSALFLLNMDRDYLIHPDARHAFEFEFSDKKDHHWQNDFTEHPKSDVTGLKLAYERASNEPFYFADHRIYLERGTTEGHTRYIDLIYGYYDSVLVSATLERNILFISLSSTLLVLVCILLAAYQRYVNNKLSLFSQISQFESIVNSSREAIIGMNKDMVITSWNPSAADLFGITEQRAMGRVFTSLIADDDLNLMNLELAQELITTGTVDPVEVHAIRPNGQKFDISVTLSLIHGPSGNATGITALVSDISERKSIQREIENLNENLEQQVQERTLELEQAIQIAEAANTAKGEFVANVSHEIRTPMNGIAGMLNLIKRETLSQKQKQYMLMAESSVTRLTGLINDILDFSKIEAGKLEIDDVEFDVLDTVSILFDSLALMGSESDVEMVLDVSGIGHSKVRSDPKRIQQILTNLIGNAIKFTDSGHIVLRANTERTESGQIMFSASVTDTGIGIEPEKQRQLFSAFSQADSSITREFGGTGLGLSISKQLCSLMHGTIHLKSTPGEGSCFYFSIPVTEVVQSEPKFNLDGVKQVPMWLLESDATTRAALHSQFKEWGCNVTAPDMLNPEMVLPQLVAANEQHNTAVLFVAHTVLNSINRFNEVNQIISAPLANLVVVGLHRRIDSNQSVDFLHNNVVSFISKPILPSELLWVIRNALKLEVSGTSPIHRQWLQTAPVHDSLLEGSHVLLVDDNLINREVAKGMMQPLGIQVTEAVNGEDAINQLINCSGSDPVDLVLMDCQMPVLDGFSATSGIRSGNAGKLYQDIPIVAMTAGAMAGDKDRCLRSGMNDFLAKPIDPDLFEAMLIRWLNKRNGRGSTPNNADSAESKQSNMSNIKTKTNTDIKTNSNNEEPVLPEEHAGSLSSLARFSIFDSESALQRMMQNQDLYDKLIGLFVDTTPVQVRQLKEAINKRDFDNIYLYAHTLKGISSNIGGYQFAELCFCVEKLCQNDPGENPTENEAHRLHRLQVMIPDIEKYYNDLLGLLSREEKVVATSNGI</sequence>
<dbReference type="CDD" id="cd16922">
    <property type="entry name" value="HATPase_EvgS-ArcB-TorS-like"/>
    <property type="match status" value="1"/>
</dbReference>
<dbReference type="SUPFAM" id="SSF55785">
    <property type="entry name" value="PYP-like sensor domain (PAS domain)"/>
    <property type="match status" value="1"/>
</dbReference>
<feature type="region of interest" description="Disordered" evidence="17">
    <location>
        <begin position="1047"/>
        <end position="1090"/>
    </location>
</feature>
<dbReference type="InterPro" id="IPR048760">
    <property type="entry name" value="VP0354-like_sensor_dom"/>
</dbReference>
<evidence type="ECO:0000256" key="15">
    <source>
        <dbReference type="PROSITE-ProRule" id="PRU00169"/>
    </source>
</evidence>
<dbReference type="Pfam" id="PF01627">
    <property type="entry name" value="Hpt"/>
    <property type="match status" value="1"/>
</dbReference>
<dbReference type="CDD" id="cd00130">
    <property type="entry name" value="PAS"/>
    <property type="match status" value="1"/>
</dbReference>
<dbReference type="GO" id="GO:0000155">
    <property type="term" value="F:phosphorelay sensor kinase activity"/>
    <property type="evidence" value="ECO:0007669"/>
    <property type="project" value="InterPro"/>
</dbReference>
<dbReference type="RefSeq" id="WP_087461773.1">
    <property type="nucleotide sequence ID" value="NZ_CP021425.1"/>
</dbReference>
<keyword evidence="25" id="KW-1185">Reference proteome</keyword>
<evidence type="ECO:0000259" key="21">
    <source>
        <dbReference type="PROSITE" id="PS50112"/>
    </source>
</evidence>
<keyword evidence="13 18" id="KW-0472">Membrane</keyword>
<dbReference type="FunFam" id="3.30.565.10:FF:000010">
    <property type="entry name" value="Sensor histidine kinase RcsC"/>
    <property type="match status" value="1"/>
</dbReference>
<dbReference type="SMART" id="SM00388">
    <property type="entry name" value="HisKA"/>
    <property type="match status" value="1"/>
</dbReference>
<feature type="domain" description="PAC" evidence="22">
    <location>
        <begin position="441"/>
        <end position="493"/>
    </location>
</feature>